<evidence type="ECO:0000313" key="2">
    <source>
        <dbReference type="Proteomes" id="UP000265520"/>
    </source>
</evidence>
<dbReference type="AlphaFoldDB" id="A0A392VI75"/>
<sequence length="47" mass="5197">MLMDPLPGLNKVYSLVVQEEDNLPSEAIVEDSTSLVNATHKYPPRGK</sequence>
<evidence type="ECO:0000313" key="1">
    <source>
        <dbReference type="EMBL" id="MCI87122.1"/>
    </source>
</evidence>
<dbReference type="EMBL" id="LXQA011157998">
    <property type="protein sequence ID" value="MCI87122.1"/>
    <property type="molecule type" value="Genomic_DNA"/>
</dbReference>
<keyword evidence="2" id="KW-1185">Reference proteome</keyword>
<comment type="caution">
    <text evidence="1">The sequence shown here is derived from an EMBL/GenBank/DDBJ whole genome shotgun (WGS) entry which is preliminary data.</text>
</comment>
<protein>
    <submittedName>
        <fullName evidence="1">Uncharacterized protein</fullName>
    </submittedName>
</protein>
<accession>A0A392VI75</accession>
<organism evidence="1 2">
    <name type="scientific">Trifolium medium</name>
    <dbReference type="NCBI Taxonomy" id="97028"/>
    <lineage>
        <taxon>Eukaryota</taxon>
        <taxon>Viridiplantae</taxon>
        <taxon>Streptophyta</taxon>
        <taxon>Embryophyta</taxon>
        <taxon>Tracheophyta</taxon>
        <taxon>Spermatophyta</taxon>
        <taxon>Magnoliopsida</taxon>
        <taxon>eudicotyledons</taxon>
        <taxon>Gunneridae</taxon>
        <taxon>Pentapetalae</taxon>
        <taxon>rosids</taxon>
        <taxon>fabids</taxon>
        <taxon>Fabales</taxon>
        <taxon>Fabaceae</taxon>
        <taxon>Papilionoideae</taxon>
        <taxon>50 kb inversion clade</taxon>
        <taxon>NPAAA clade</taxon>
        <taxon>Hologalegina</taxon>
        <taxon>IRL clade</taxon>
        <taxon>Trifolieae</taxon>
        <taxon>Trifolium</taxon>
    </lineage>
</organism>
<dbReference type="Proteomes" id="UP000265520">
    <property type="component" value="Unassembled WGS sequence"/>
</dbReference>
<proteinExistence type="predicted"/>
<feature type="non-terminal residue" evidence="1">
    <location>
        <position position="47"/>
    </location>
</feature>
<reference evidence="1 2" key="1">
    <citation type="journal article" date="2018" name="Front. Plant Sci.">
        <title>Red Clover (Trifolium pratense) and Zigzag Clover (T. medium) - A Picture of Genomic Similarities and Differences.</title>
        <authorList>
            <person name="Dluhosova J."/>
            <person name="Istvanek J."/>
            <person name="Nedelnik J."/>
            <person name="Repkova J."/>
        </authorList>
    </citation>
    <scope>NUCLEOTIDE SEQUENCE [LARGE SCALE GENOMIC DNA]</scope>
    <source>
        <strain evidence="2">cv. 10/8</strain>
        <tissue evidence="1">Leaf</tissue>
    </source>
</reference>
<name>A0A392VI75_9FABA</name>